<evidence type="ECO:0000256" key="7">
    <source>
        <dbReference type="ARBA" id="ARBA00083669"/>
    </source>
</evidence>
<dbReference type="EMBL" id="JASMQC010000018">
    <property type="protein sequence ID" value="KAK1938001.1"/>
    <property type="molecule type" value="Genomic_DNA"/>
</dbReference>
<dbReference type="Pfam" id="PF21238">
    <property type="entry name" value="Pus10_C"/>
    <property type="match status" value="1"/>
</dbReference>
<feature type="domain" description="Pus10 N-terminal eukaryotes" evidence="8">
    <location>
        <begin position="92"/>
        <end position="252"/>
    </location>
</feature>
<dbReference type="Gene3D" id="3.30.70.2510">
    <property type="match status" value="1"/>
</dbReference>
<evidence type="ECO:0000259" key="8">
    <source>
        <dbReference type="Pfam" id="PF21237"/>
    </source>
</evidence>
<dbReference type="GO" id="GO:0160148">
    <property type="term" value="F:tRNA pseudouridine(55) synthase activity"/>
    <property type="evidence" value="ECO:0007669"/>
    <property type="project" value="UniProtKB-EC"/>
</dbReference>
<evidence type="ECO:0000259" key="9">
    <source>
        <dbReference type="Pfam" id="PF21238"/>
    </source>
</evidence>
<evidence type="ECO:0000313" key="10">
    <source>
        <dbReference type="EMBL" id="KAK1938001.1"/>
    </source>
</evidence>
<keyword evidence="3" id="KW-0819">tRNA processing</keyword>
<keyword evidence="4" id="KW-0413">Isomerase</keyword>
<comment type="caution">
    <text evidence="10">The sequence shown here is derived from an EMBL/GenBank/DDBJ whole genome shotgun (WGS) entry which is preliminary data.</text>
</comment>
<dbReference type="InterPro" id="IPR048742">
    <property type="entry name" value="Pus10_N_euk"/>
</dbReference>
<evidence type="ECO:0000256" key="4">
    <source>
        <dbReference type="ARBA" id="ARBA00023235"/>
    </source>
</evidence>
<evidence type="ECO:0000256" key="6">
    <source>
        <dbReference type="ARBA" id="ARBA00079393"/>
    </source>
</evidence>
<proteinExistence type="inferred from homology"/>
<accession>A0AAD9LIZ2</accession>
<dbReference type="Proteomes" id="UP001259832">
    <property type="component" value="Unassembled WGS sequence"/>
</dbReference>
<sequence>MDLLGALRGGLLSATALLRARELGVCVRCCLRFADVEDSDVYACSEEKLVEAVHEFAQESSVEFEPQDVSGMLNVPIRYNVMLNSRLDVLGCTCCVGVLNEVFHEKILADVRQLVEKADYDVKAFSLNIKLPSVVLLREYSLLKYLRSNVDNFSRKMPFDMKDVLKSFLAPSIARVLKNADCVNGSEFAVLIDIKHDESADEVRQIPAIKKQLEGTRKRGRGPPPVFDGFGAVSRALAALSNMPDTIKSPPARLTTAPESVATFERDSVYMQGRYLKFQRGLSQTPWVLDGERMGESSVEECIGDIALPFFRGAGYKFHTAGREDVDVRMLGNGRPFILEILDAKKAYLDQSEYDQIQKAVNEANNGAVEIAQVKSSTKDYFAGLQAGADSKKKTYCCVVWSEGILTPEAVAKIDAIQDLTIQQQTPIRVLHRRTLMTRPKIIHAAKCEVLNKHYMLLRLTTSAGTYVKEFVHGDRGRTNPNVASILGCDADIIQLDVESLIDAQ</sequence>
<evidence type="ECO:0000256" key="1">
    <source>
        <dbReference type="ARBA" id="ARBA00009652"/>
    </source>
</evidence>
<evidence type="ECO:0000256" key="3">
    <source>
        <dbReference type="ARBA" id="ARBA00022694"/>
    </source>
</evidence>
<evidence type="ECO:0000256" key="2">
    <source>
        <dbReference type="ARBA" id="ARBA00012787"/>
    </source>
</evidence>
<dbReference type="EC" id="5.4.99.25" evidence="2"/>
<dbReference type="InterPro" id="IPR020103">
    <property type="entry name" value="PsdUridine_synth_cat_dom_sf"/>
</dbReference>
<dbReference type="GO" id="GO:0003723">
    <property type="term" value="F:RNA binding"/>
    <property type="evidence" value="ECO:0007669"/>
    <property type="project" value="InterPro"/>
</dbReference>
<feature type="domain" description="Pus10-like C-terminal" evidence="9">
    <location>
        <begin position="270"/>
        <end position="500"/>
    </location>
</feature>
<dbReference type="InterPro" id="IPR048741">
    <property type="entry name" value="Pus10-like_C"/>
</dbReference>
<dbReference type="GO" id="GO:0031119">
    <property type="term" value="P:tRNA pseudouridine synthesis"/>
    <property type="evidence" value="ECO:0007669"/>
    <property type="project" value="UniProtKB-ARBA"/>
</dbReference>
<dbReference type="NCBIfam" id="TIGR01213">
    <property type="entry name" value="pseudo_Pus10arc"/>
    <property type="match status" value="1"/>
</dbReference>
<organism evidence="10 11">
    <name type="scientific">Phytophthora citrophthora</name>
    <dbReference type="NCBI Taxonomy" id="4793"/>
    <lineage>
        <taxon>Eukaryota</taxon>
        <taxon>Sar</taxon>
        <taxon>Stramenopiles</taxon>
        <taxon>Oomycota</taxon>
        <taxon>Peronosporomycetes</taxon>
        <taxon>Peronosporales</taxon>
        <taxon>Peronosporaceae</taxon>
        <taxon>Phytophthora</taxon>
    </lineage>
</organism>
<evidence type="ECO:0000313" key="11">
    <source>
        <dbReference type="Proteomes" id="UP001259832"/>
    </source>
</evidence>
<dbReference type="PANTHER" id="PTHR21568">
    <property type="entry name" value="TRNA PSEUDOURIDINE SYNTHASE PUS10"/>
    <property type="match status" value="1"/>
</dbReference>
<dbReference type="Pfam" id="PF21237">
    <property type="entry name" value="Pus10_N_euk"/>
    <property type="match status" value="1"/>
</dbReference>
<dbReference type="AlphaFoldDB" id="A0AAD9LIZ2"/>
<dbReference type="FunFam" id="3.30.70.3190:FF:000001">
    <property type="entry name" value="tRNA pseudouridine synthase Pus10"/>
    <property type="match status" value="1"/>
</dbReference>
<keyword evidence="11" id="KW-1185">Reference proteome</keyword>
<dbReference type="SUPFAM" id="SSF55120">
    <property type="entry name" value="Pseudouridine synthase"/>
    <property type="match status" value="1"/>
</dbReference>
<protein>
    <recommendedName>
        <fullName evidence="2">tRNA pseudouridine(55) synthase</fullName>
        <ecNumber evidence="2">5.4.99.25</ecNumber>
    </recommendedName>
    <alternativeName>
        <fullName evidence="7">tRNA pseudouridine 55 synthase</fullName>
    </alternativeName>
    <alternativeName>
        <fullName evidence="5">tRNA pseudouridylate synthase</fullName>
    </alternativeName>
    <alternativeName>
        <fullName evidence="6">tRNA-uridine isomerase</fullName>
    </alternativeName>
</protein>
<gene>
    <name evidence="10" type="ORF">P3T76_009151</name>
</gene>
<evidence type="ECO:0000256" key="5">
    <source>
        <dbReference type="ARBA" id="ARBA00075270"/>
    </source>
</evidence>
<reference evidence="10" key="1">
    <citation type="submission" date="2023-08" db="EMBL/GenBank/DDBJ databases">
        <title>Reference Genome Resource for the Citrus Pathogen Phytophthora citrophthora.</title>
        <authorList>
            <person name="Moller H."/>
            <person name="Coetzee B."/>
            <person name="Rose L.J."/>
            <person name="Van Niekerk J.M."/>
        </authorList>
    </citation>
    <scope>NUCLEOTIDE SEQUENCE</scope>
    <source>
        <strain evidence="10">STE-U-9442</strain>
    </source>
</reference>
<name>A0AAD9LIZ2_9STRA</name>
<dbReference type="InterPro" id="IPR039894">
    <property type="entry name" value="Pus10-like"/>
</dbReference>
<dbReference type="PANTHER" id="PTHR21568:SF0">
    <property type="entry name" value="TRNA PSEUDOURIDINE SYNTHASE PUS10"/>
    <property type="match status" value="1"/>
</dbReference>
<dbReference type="Gene3D" id="3.30.70.3190">
    <property type="match status" value="1"/>
</dbReference>
<dbReference type="FunFam" id="3.30.70.2510:FF:000001">
    <property type="entry name" value="tRNA pseudouridine synthase Pus10"/>
    <property type="match status" value="1"/>
</dbReference>
<comment type="similarity">
    <text evidence="1">Belongs to the pseudouridine synthase Pus10 family.</text>
</comment>